<evidence type="ECO:0000256" key="10">
    <source>
        <dbReference type="SAM" id="Phobius"/>
    </source>
</evidence>
<dbReference type="Ensembl" id="ENSPMAT00000007719.1">
    <property type="protein sequence ID" value="ENSPMAP00000007685.1"/>
    <property type="gene ID" value="ENSPMAG00000006964.1"/>
</dbReference>
<evidence type="ECO:0000256" key="1">
    <source>
        <dbReference type="ARBA" id="ARBA00004308"/>
    </source>
</evidence>
<dbReference type="GO" id="GO:0005886">
    <property type="term" value="C:plasma membrane"/>
    <property type="evidence" value="ECO:0007669"/>
    <property type="project" value="InterPro"/>
</dbReference>
<dbReference type="PANTHER" id="PTHR10125:SF31">
    <property type="entry name" value="P2X RECEPTOR E"/>
    <property type="match status" value="1"/>
</dbReference>
<comment type="subcellular location">
    <subcellularLocation>
        <location evidence="1">Endomembrane system</location>
    </subcellularLocation>
</comment>
<protein>
    <submittedName>
        <fullName evidence="11">Uncharacterized protein</fullName>
    </submittedName>
</protein>
<evidence type="ECO:0000256" key="2">
    <source>
        <dbReference type="ARBA" id="ARBA00009848"/>
    </source>
</evidence>
<dbReference type="Gene3D" id="2.60.490.10">
    <property type="entry name" value="atp-gated p2x4 ion channel domain"/>
    <property type="match status" value="2"/>
</dbReference>
<dbReference type="InterPro" id="IPR059116">
    <property type="entry name" value="P2X_receptor"/>
</dbReference>
<keyword evidence="3" id="KW-0813">Transport</keyword>
<dbReference type="GeneTree" id="ENSGT01020000230351"/>
<dbReference type="Pfam" id="PF00864">
    <property type="entry name" value="P2X_receptor"/>
    <property type="match status" value="1"/>
</dbReference>
<dbReference type="GO" id="GO:0070588">
    <property type="term" value="P:calcium ion transmembrane transport"/>
    <property type="evidence" value="ECO:0007669"/>
    <property type="project" value="TreeGrafter"/>
</dbReference>
<evidence type="ECO:0000256" key="6">
    <source>
        <dbReference type="ARBA" id="ARBA00023065"/>
    </source>
</evidence>
<reference evidence="11" key="2">
    <citation type="submission" date="2025-09" db="UniProtKB">
        <authorList>
            <consortium name="Ensembl"/>
        </authorList>
    </citation>
    <scope>IDENTIFICATION</scope>
</reference>
<keyword evidence="7 10" id="KW-0472">Membrane</keyword>
<feature type="transmembrane region" description="Helical" evidence="10">
    <location>
        <begin position="302"/>
        <end position="327"/>
    </location>
</feature>
<dbReference type="InterPro" id="IPR001429">
    <property type="entry name" value="P2X_purnocptor"/>
</dbReference>
<evidence type="ECO:0000256" key="4">
    <source>
        <dbReference type="ARBA" id="ARBA00022692"/>
    </source>
</evidence>
<dbReference type="GO" id="GO:0012505">
    <property type="term" value="C:endomembrane system"/>
    <property type="evidence" value="ECO:0007669"/>
    <property type="project" value="UniProtKB-SubCell"/>
</dbReference>
<reference evidence="11" key="1">
    <citation type="submission" date="2025-08" db="UniProtKB">
        <authorList>
            <consortium name="Ensembl"/>
        </authorList>
    </citation>
    <scope>IDENTIFICATION</scope>
</reference>
<organism evidence="11">
    <name type="scientific">Petromyzon marinus</name>
    <name type="common">Sea lamprey</name>
    <dbReference type="NCBI Taxonomy" id="7757"/>
    <lineage>
        <taxon>Eukaryota</taxon>
        <taxon>Metazoa</taxon>
        <taxon>Chordata</taxon>
        <taxon>Craniata</taxon>
        <taxon>Vertebrata</taxon>
        <taxon>Cyclostomata</taxon>
        <taxon>Hyperoartia</taxon>
        <taxon>Petromyzontiformes</taxon>
        <taxon>Petromyzontidae</taxon>
        <taxon>Petromyzon</taxon>
    </lineage>
</organism>
<dbReference type="AlphaFoldDB" id="S4RR49"/>
<dbReference type="GO" id="GO:0033198">
    <property type="term" value="P:response to ATP"/>
    <property type="evidence" value="ECO:0007669"/>
    <property type="project" value="InterPro"/>
</dbReference>
<evidence type="ECO:0000256" key="9">
    <source>
        <dbReference type="ARBA" id="ARBA00023303"/>
    </source>
</evidence>
<evidence type="ECO:0000256" key="3">
    <source>
        <dbReference type="ARBA" id="ARBA00022448"/>
    </source>
</evidence>
<dbReference type="HOGENOM" id="CLU_034469_2_0_1"/>
<dbReference type="PANTHER" id="PTHR10125">
    <property type="entry name" value="P2X PURINOCEPTOR"/>
    <property type="match status" value="1"/>
</dbReference>
<dbReference type="PRINTS" id="PR01307">
    <property type="entry name" value="P2XRECEPTOR"/>
</dbReference>
<keyword evidence="8" id="KW-1071">Ligand-gated ion channel</keyword>
<keyword evidence="4 10" id="KW-0812">Transmembrane</keyword>
<keyword evidence="9" id="KW-0407">Ion channel</keyword>
<evidence type="ECO:0000256" key="5">
    <source>
        <dbReference type="ARBA" id="ARBA00022989"/>
    </source>
</evidence>
<proteinExistence type="inferred from homology"/>
<sequence>QVRSYQDVLSKFYLNYTITKKARIKSRKAAILTFLVFVMLVISYTGWVIYTHGYQEFDGVVSSSTAKVKGATEVTGMVMDAADYVISPEEPNSFFVMTNFIETPNQKQGACAEDPDVAPCSSDTDCRAGVTDPEGEGVFTGLCVPINNTTKSCEVNAWCPLPKDSNPPKHNILGSNASYLKSCRYHRQSDPECPIFILGDIVSEAGEDFKELAIEGGVFSIMIEWNCNLDLNEQACKPNYKFRRLDKENRNKTISPGYNFRFPKYYKDAKGIETRTLVKAYGIRFMVEVIGQAGKASLLRSLISLGSGVGLLGMVWVICDLIVLFCCRKSRIYREQLYE</sequence>
<evidence type="ECO:0000256" key="7">
    <source>
        <dbReference type="ARBA" id="ARBA00023136"/>
    </source>
</evidence>
<keyword evidence="6" id="KW-0406">Ion transport</keyword>
<dbReference type="STRING" id="7757.ENSPMAP00000007685"/>
<dbReference type="InterPro" id="IPR027309">
    <property type="entry name" value="P2X_extracellular_dom_sf"/>
</dbReference>
<dbReference type="GO" id="GO:0004931">
    <property type="term" value="F:extracellularly ATP-gated monoatomic cation channel activity"/>
    <property type="evidence" value="ECO:0007669"/>
    <property type="project" value="InterPro"/>
</dbReference>
<name>S4RR49_PETMA</name>
<dbReference type="OMA" id="SKTAGCC"/>
<feature type="transmembrane region" description="Helical" evidence="10">
    <location>
        <begin position="29"/>
        <end position="50"/>
    </location>
</feature>
<evidence type="ECO:0000256" key="8">
    <source>
        <dbReference type="ARBA" id="ARBA00023286"/>
    </source>
</evidence>
<dbReference type="GO" id="GO:0001614">
    <property type="term" value="F:purinergic nucleotide receptor activity"/>
    <property type="evidence" value="ECO:0007669"/>
    <property type="project" value="InterPro"/>
</dbReference>
<evidence type="ECO:0000313" key="11">
    <source>
        <dbReference type="Ensembl" id="ENSPMAP00000007685.1"/>
    </source>
</evidence>
<keyword evidence="5 10" id="KW-1133">Transmembrane helix</keyword>
<accession>S4RR49</accession>
<dbReference type="GO" id="GO:0098794">
    <property type="term" value="C:postsynapse"/>
    <property type="evidence" value="ECO:0007669"/>
    <property type="project" value="GOC"/>
</dbReference>
<comment type="similarity">
    <text evidence="2">Belongs to the P2X receptor family.</text>
</comment>